<evidence type="ECO:0000313" key="2">
    <source>
        <dbReference type="EMBL" id="MBL7631784.1"/>
    </source>
</evidence>
<accession>A0A937UQF0</accession>
<evidence type="ECO:0000256" key="1">
    <source>
        <dbReference type="SAM" id="MobiDB-lite"/>
    </source>
</evidence>
<sequence length="52" mass="5659">MSSQSEMQPESIQPVVHDAFAAISWLRDIEEEVSAGPRGQSKIPEPIPASKP</sequence>
<feature type="region of interest" description="Disordered" evidence="1">
    <location>
        <begin position="33"/>
        <end position="52"/>
    </location>
</feature>
<dbReference type="RefSeq" id="WP_203003616.1">
    <property type="nucleotide sequence ID" value="NZ_JADWYU010000194.1"/>
</dbReference>
<evidence type="ECO:0000313" key="3">
    <source>
        <dbReference type="Proteomes" id="UP000604475"/>
    </source>
</evidence>
<dbReference type="EMBL" id="JAEACQ010000284">
    <property type="protein sequence ID" value="MBL7631784.1"/>
    <property type="molecule type" value="Genomic_DNA"/>
</dbReference>
<name>A0A937UQF0_9ACTN</name>
<keyword evidence="3" id="KW-1185">Reference proteome</keyword>
<dbReference type="AlphaFoldDB" id="A0A937UQF0"/>
<reference evidence="2" key="1">
    <citation type="submission" date="2020-12" db="EMBL/GenBank/DDBJ databases">
        <title>Genomic characterization of non-nitrogen-fixing Frankia strains.</title>
        <authorList>
            <person name="Carlos-Shanley C."/>
            <person name="Guerra T."/>
            <person name="Hahn D."/>
        </authorList>
    </citation>
    <scope>NUCLEOTIDE SEQUENCE</scope>
    <source>
        <strain evidence="2">CN6</strain>
    </source>
</reference>
<organism evidence="2 3">
    <name type="scientific">Frankia nepalensis</name>
    <dbReference type="NCBI Taxonomy" id="1836974"/>
    <lineage>
        <taxon>Bacteria</taxon>
        <taxon>Bacillati</taxon>
        <taxon>Actinomycetota</taxon>
        <taxon>Actinomycetes</taxon>
        <taxon>Frankiales</taxon>
        <taxon>Frankiaceae</taxon>
        <taxon>Frankia</taxon>
    </lineage>
</organism>
<protein>
    <submittedName>
        <fullName evidence="2">Uncharacterized protein</fullName>
    </submittedName>
</protein>
<proteinExistence type="predicted"/>
<comment type="caution">
    <text evidence="2">The sequence shown here is derived from an EMBL/GenBank/DDBJ whole genome shotgun (WGS) entry which is preliminary data.</text>
</comment>
<gene>
    <name evidence="2" type="ORF">I7412_32425</name>
</gene>
<dbReference type="Proteomes" id="UP000604475">
    <property type="component" value="Unassembled WGS sequence"/>
</dbReference>